<accession>A0ABP6TRA4</accession>
<evidence type="ECO:0000313" key="1">
    <source>
        <dbReference type="EMBL" id="GAA3496631.1"/>
    </source>
</evidence>
<proteinExistence type="predicted"/>
<dbReference type="Proteomes" id="UP001501455">
    <property type="component" value="Unassembled WGS sequence"/>
</dbReference>
<organism evidence="1 2">
    <name type="scientific">Streptomyces prasinosporus</name>
    <dbReference type="NCBI Taxonomy" id="68256"/>
    <lineage>
        <taxon>Bacteria</taxon>
        <taxon>Bacillati</taxon>
        <taxon>Actinomycetota</taxon>
        <taxon>Actinomycetes</taxon>
        <taxon>Kitasatosporales</taxon>
        <taxon>Streptomycetaceae</taxon>
        <taxon>Streptomyces</taxon>
        <taxon>Streptomyces albogriseolus group</taxon>
    </lineage>
</organism>
<protein>
    <submittedName>
        <fullName evidence="1">Uncharacterized protein</fullName>
    </submittedName>
</protein>
<name>A0ABP6TRA4_9ACTN</name>
<evidence type="ECO:0000313" key="2">
    <source>
        <dbReference type="Proteomes" id="UP001501455"/>
    </source>
</evidence>
<dbReference type="EMBL" id="BAAAXF010000025">
    <property type="protein sequence ID" value="GAA3496631.1"/>
    <property type="molecule type" value="Genomic_DNA"/>
</dbReference>
<gene>
    <name evidence="1" type="ORF">GCM10019016_037320</name>
</gene>
<reference evidence="2" key="1">
    <citation type="journal article" date="2019" name="Int. J. Syst. Evol. Microbiol.">
        <title>The Global Catalogue of Microorganisms (GCM) 10K type strain sequencing project: providing services to taxonomists for standard genome sequencing and annotation.</title>
        <authorList>
            <consortium name="The Broad Institute Genomics Platform"/>
            <consortium name="The Broad Institute Genome Sequencing Center for Infectious Disease"/>
            <person name="Wu L."/>
            <person name="Ma J."/>
        </authorList>
    </citation>
    <scope>NUCLEOTIDE SEQUENCE [LARGE SCALE GENOMIC DNA]</scope>
    <source>
        <strain evidence="2">JCM 4816</strain>
    </source>
</reference>
<sequence>MSSTDPTAYNCGNRVSFCLVGVDNFHVAQEALSSCGSRHQITRPVALEPPFHHQAALPVCGWLLNDWTSRHETEVPGPEGSLQWRRTPGSPAWRALRMQGRI</sequence>
<comment type="caution">
    <text evidence="1">The sequence shown here is derived from an EMBL/GenBank/DDBJ whole genome shotgun (WGS) entry which is preliminary data.</text>
</comment>
<keyword evidence="2" id="KW-1185">Reference proteome</keyword>